<reference evidence="4" key="1">
    <citation type="submission" date="2019-09" db="EMBL/GenBank/DDBJ databases">
        <title>Characterisation of the sponge microbiome using genome-centric metagenomics.</title>
        <authorList>
            <person name="Engelberts J.P."/>
            <person name="Robbins S.J."/>
            <person name="De Goeij J.M."/>
            <person name="Aranda M."/>
            <person name="Bell S.C."/>
            <person name="Webster N.S."/>
        </authorList>
    </citation>
    <scope>NUCLEOTIDE SEQUENCE</scope>
    <source>
        <strain evidence="4">SB0664_bin_27</strain>
    </source>
</reference>
<dbReference type="SUPFAM" id="SSF55681">
    <property type="entry name" value="Class II aaRS and biotin synthetases"/>
    <property type="match status" value="1"/>
</dbReference>
<proteinExistence type="predicted"/>
<feature type="domain" description="BPL/LPL catalytic" evidence="3">
    <location>
        <begin position="77"/>
        <end position="189"/>
    </location>
</feature>
<sequence>MDKAETARTGAKSGKSCACSLQSDPPGWIARARATMNALEGPRSRPHVGHWIEFHHSVPSTMPLARVILDERGDGAAGTVVIADHQTAGRGRLARGWEDASGRGLLGSYILCGELLPEHPALAVMLAGLALVRAIGECCPELEDHVRLKWPNDVIAVEAESPVKVAGILVESIFQEQELSGVILGIGVNVNQRQEELPTVRGGGLPPSSLALLGHRGGPPHRGYSPIEREDLLVALCRALDDLCAPGSRPSAEAVHARWQRALYGLGAAVTAHSADRPVRGRAVGTSAQGA</sequence>
<protein>
    <submittedName>
        <fullName evidence="4">Biotin--[acetyl-CoA-carboxylase] ligase</fullName>
        <ecNumber evidence="4">6.3.4.15</ecNumber>
    </submittedName>
</protein>
<gene>
    <name evidence="4" type="ORF">F4Y42_03060</name>
</gene>
<dbReference type="InterPro" id="IPR045864">
    <property type="entry name" value="aa-tRNA-synth_II/BPL/LPL"/>
</dbReference>
<organism evidence="4">
    <name type="scientific">Caldilineaceae bacterium SB0664_bin_27</name>
    <dbReference type="NCBI Taxonomy" id="2605260"/>
    <lineage>
        <taxon>Bacteria</taxon>
        <taxon>Bacillati</taxon>
        <taxon>Chloroflexota</taxon>
        <taxon>Caldilineae</taxon>
        <taxon>Caldilineales</taxon>
        <taxon>Caldilineaceae</taxon>
    </lineage>
</organism>
<keyword evidence="1 4" id="KW-0436">Ligase</keyword>
<evidence type="ECO:0000313" key="4">
    <source>
        <dbReference type="EMBL" id="MXY92408.1"/>
    </source>
</evidence>
<dbReference type="Pfam" id="PF03099">
    <property type="entry name" value="BPL_LplA_LipB"/>
    <property type="match status" value="1"/>
</dbReference>
<dbReference type="CDD" id="cd16442">
    <property type="entry name" value="BPL"/>
    <property type="match status" value="1"/>
</dbReference>
<name>A0A6B0YSG4_9CHLR</name>
<evidence type="ECO:0000259" key="3">
    <source>
        <dbReference type="Pfam" id="PF03099"/>
    </source>
</evidence>
<dbReference type="PANTHER" id="PTHR12835:SF5">
    <property type="entry name" value="BIOTIN--PROTEIN LIGASE"/>
    <property type="match status" value="1"/>
</dbReference>
<dbReference type="AlphaFoldDB" id="A0A6B0YSG4"/>
<dbReference type="NCBIfam" id="TIGR00121">
    <property type="entry name" value="birA_ligase"/>
    <property type="match status" value="1"/>
</dbReference>
<evidence type="ECO:0000256" key="1">
    <source>
        <dbReference type="ARBA" id="ARBA00022598"/>
    </source>
</evidence>
<dbReference type="EMBL" id="VXRG01000030">
    <property type="protein sequence ID" value="MXY92408.1"/>
    <property type="molecule type" value="Genomic_DNA"/>
</dbReference>
<dbReference type="PANTHER" id="PTHR12835">
    <property type="entry name" value="BIOTIN PROTEIN LIGASE"/>
    <property type="match status" value="1"/>
</dbReference>
<dbReference type="EC" id="6.3.4.15" evidence="4"/>
<dbReference type="Gene3D" id="3.30.930.10">
    <property type="entry name" value="Bira Bifunctional Protein, Domain 2"/>
    <property type="match status" value="1"/>
</dbReference>
<dbReference type="InterPro" id="IPR004408">
    <property type="entry name" value="Biotin_CoA_COase_ligase"/>
</dbReference>
<dbReference type="GO" id="GO:0004077">
    <property type="term" value="F:biotin--[biotin carboxyl-carrier protein] ligase activity"/>
    <property type="evidence" value="ECO:0007669"/>
    <property type="project" value="UniProtKB-EC"/>
</dbReference>
<accession>A0A6B0YSG4</accession>
<comment type="caution">
    <text evidence="4">The sequence shown here is derived from an EMBL/GenBank/DDBJ whole genome shotgun (WGS) entry which is preliminary data.</text>
</comment>
<dbReference type="GO" id="GO:0005737">
    <property type="term" value="C:cytoplasm"/>
    <property type="evidence" value="ECO:0007669"/>
    <property type="project" value="TreeGrafter"/>
</dbReference>
<feature type="non-terminal residue" evidence="4">
    <location>
        <position position="291"/>
    </location>
</feature>
<evidence type="ECO:0000256" key="2">
    <source>
        <dbReference type="SAM" id="MobiDB-lite"/>
    </source>
</evidence>
<feature type="region of interest" description="Disordered" evidence="2">
    <location>
        <begin position="1"/>
        <end position="21"/>
    </location>
</feature>
<dbReference type="InterPro" id="IPR004143">
    <property type="entry name" value="BPL_LPL_catalytic"/>
</dbReference>